<gene>
    <name evidence="2" type="ORF">PILCRDRAFT_80031</name>
</gene>
<accession>A0A0C3F3H7</accession>
<dbReference type="HOGENOM" id="CLU_007974_0_1_1"/>
<dbReference type="InParanoid" id="A0A0C3F3H7"/>
<keyword evidence="3" id="KW-1185">Reference proteome</keyword>
<sequence length="1133" mass="126083">MARAIHYPNDFEFRPLRNLPPVNLARDIPPEESATILLLDCRDPGSILHTIHHSLSNPLNQILDFTCCDSEPATLARNTLLLTLAIDEQPVSVLWDIFYHFQINQKAFSLLVSQSQKLFKFSEDSDAWQCSKYASLLKFCTHATLSKLRSFWKLYAEFETLPRERKKRLKKRFYARTDFLPDFEAERLSCRGIGWVDNFKHIGVFKQRFRHFWNTGTTSFDEKAIAGATLLNPTFIYTSAGDRFMVNVETDPLANFHLLSAILPTKGHSSSQGLTEGRQFLAEAKLQFTAYCAALNKSFTSPGRVVIRMFCGDALALCKALKQVAITQDRNPVCYSAHWSSSPLILSSRDYSLNSGSAPLHFNLIDAADLIEEVGLLNILLAAAPLLSRSPSSTLYTDALFTSSGPKSHFLDSLCGDVTTVTLLLNIIPTSYFSNFSTWCNAFEIFAVHQELLTSFRDRIPWHLMTLKEPSQHGNASTLLPVHFTTDDLVEFLFTVYLRMFGTETPGSLPQEIKVSETGDSRRHTQSAHYVVETFARFLAAVQARTQLVWVDAMKKFLQRVKTKAAFSLDFDHYEDLRSHLHRFNILDLAEPDGTKTTSPTIRSGIKLFEGWPHVQSLVCIILVVPRSKLKILDGFEMKELGKAALHCEVRGSSGIAHGFASLRSTFGELSNRGPSEHLDVSIRDDALGLSGNEPLVVSFDVPYYLLLDDPKELTVSLCARIVLPSSSGMEPQLGPTLKIFSTNLSDSLHTCVAMDPPKISTVEDFAAKSEPKAERMAQNPSPAAVSLNIPLQQSTNLILRTNILEVKDKLALSSGAQVSTRRVSATAIEVLFGAFSKVLIFPVPVDDSNMKTRIARKSAYIEVAASVADRTTLRGSITYLFPISLEKRALHITSIHRVNLDALPILDFDDTSRDVNWVTTHASVAFSDQERQLRQNDSKDVLLNLKDNLLSLMVTFAGAQNVKTSVFGIYSSLGGVDTLLFVNQLRLDTSTNSIVADVCILPMTEKLIFLPVIQNYLAKITTEKTMHPIHTADITGKAWKQLLPVVVERCRTWSHRSNCEYSIEGRVPLTLSHSQIPICGCGQGLALGSFSEVKAWQGLEAFVTRAAIGLFFPSSFLDTMVTLPDIEHGGIT</sequence>
<organism evidence="2 3">
    <name type="scientific">Piloderma croceum (strain F 1598)</name>
    <dbReference type="NCBI Taxonomy" id="765440"/>
    <lineage>
        <taxon>Eukaryota</taxon>
        <taxon>Fungi</taxon>
        <taxon>Dikarya</taxon>
        <taxon>Basidiomycota</taxon>
        <taxon>Agaricomycotina</taxon>
        <taxon>Agaricomycetes</taxon>
        <taxon>Agaricomycetidae</taxon>
        <taxon>Atheliales</taxon>
        <taxon>Atheliaceae</taxon>
        <taxon>Piloderma</taxon>
    </lineage>
</organism>
<dbReference type="AlphaFoldDB" id="A0A0C3F3H7"/>
<dbReference type="STRING" id="765440.A0A0C3F3H7"/>
<evidence type="ECO:0000313" key="2">
    <source>
        <dbReference type="EMBL" id="KIM74496.1"/>
    </source>
</evidence>
<name>A0A0C3F3H7_PILCF</name>
<dbReference type="InterPro" id="IPR027974">
    <property type="entry name" value="DUF4470"/>
</dbReference>
<dbReference type="Proteomes" id="UP000054166">
    <property type="component" value="Unassembled WGS sequence"/>
</dbReference>
<dbReference type="Pfam" id="PF14737">
    <property type="entry name" value="DUF4470"/>
    <property type="match status" value="1"/>
</dbReference>
<reference evidence="3" key="2">
    <citation type="submission" date="2015-01" db="EMBL/GenBank/DDBJ databases">
        <title>Evolutionary Origins and Diversification of the Mycorrhizal Mutualists.</title>
        <authorList>
            <consortium name="DOE Joint Genome Institute"/>
            <consortium name="Mycorrhizal Genomics Consortium"/>
            <person name="Kohler A."/>
            <person name="Kuo A."/>
            <person name="Nagy L.G."/>
            <person name="Floudas D."/>
            <person name="Copeland A."/>
            <person name="Barry K.W."/>
            <person name="Cichocki N."/>
            <person name="Veneault-Fourrey C."/>
            <person name="LaButti K."/>
            <person name="Lindquist E.A."/>
            <person name="Lipzen A."/>
            <person name="Lundell T."/>
            <person name="Morin E."/>
            <person name="Murat C."/>
            <person name="Riley R."/>
            <person name="Ohm R."/>
            <person name="Sun H."/>
            <person name="Tunlid A."/>
            <person name="Henrissat B."/>
            <person name="Grigoriev I.V."/>
            <person name="Hibbett D.S."/>
            <person name="Martin F."/>
        </authorList>
    </citation>
    <scope>NUCLEOTIDE SEQUENCE [LARGE SCALE GENOMIC DNA]</scope>
    <source>
        <strain evidence="3">F 1598</strain>
    </source>
</reference>
<reference evidence="2 3" key="1">
    <citation type="submission" date="2014-04" db="EMBL/GenBank/DDBJ databases">
        <authorList>
            <consortium name="DOE Joint Genome Institute"/>
            <person name="Kuo A."/>
            <person name="Tarkka M."/>
            <person name="Buscot F."/>
            <person name="Kohler A."/>
            <person name="Nagy L.G."/>
            <person name="Floudas D."/>
            <person name="Copeland A."/>
            <person name="Barry K.W."/>
            <person name="Cichocki N."/>
            <person name="Veneault-Fourrey C."/>
            <person name="LaButti K."/>
            <person name="Lindquist E.A."/>
            <person name="Lipzen A."/>
            <person name="Lundell T."/>
            <person name="Morin E."/>
            <person name="Murat C."/>
            <person name="Sun H."/>
            <person name="Tunlid A."/>
            <person name="Henrissat B."/>
            <person name="Grigoriev I.V."/>
            <person name="Hibbett D.S."/>
            <person name="Martin F."/>
            <person name="Nordberg H.P."/>
            <person name="Cantor M.N."/>
            <person name="Hua S.X."/>
        </authorList>
    </citation>
    <scope>NUCLEOTIDE SEQUENCE [LARGE SCALE GENOMIC DNA]</scope>
    <source>
        <strain evidence="2 3">F 1598</strain>
    </source>
</reference>
<evidence type="ECO:0000259" key="1">
    <source>
        <dbReference type="Pfam" id="PF14737"/>
    </source>
</evidence>
<proteinExistence type="predicted"/>
<protein>
    <recommendedName>
        <fullName evidence="1">DUF4470 domain-containing protein</fullName>
    </recommendedName>
</protein>
<feature type="domain" description="DUF4470" evidence="1">
    <location>
        <begin position="17"/>
        <end position="103"/>
    </location>
</feature>
<evidence type="ECO:0000313" key="3">
    <source>
        <dbReference type="Proteomes" id="UP000054166"/>
    </source>
</evidence>
<dbReference type="EMBL" id="KN833060">
    <property type="protein sequence ID" value="KIM74496.1"/>
    <property type="molecule type" value="Genomic_DNA"/>
</dbReference>
<dbReference type="OrthoDB" id="432970at2759"/>